<name>A0AAU8A741_9FIRM</name>
<dbReference type="EMBL" id="CP117826">
    <property type="protein sequence ID" value="XCC61848.1"/>
    <property type="molecule type" value="Genomic_DNA"/>
</dbReference>
<evidence type="ECO:0000256" key="1">
    <source>
        <dbReference type="SAM" id="Phobius"/>
    </source>
</evidence>
<organism evidence="2">
    <name type="scientific">Christensenella massiliensis</name>
    <dbReference type="NCBI Taxonomy" id="1805714"/>
    <lineage>
        <taxon>Bacteria</taxon>
        <taxon>Bacillati</taxon>
        <taxon>Bacillota</taxon>
        <taxon>Clostridia</taxon>
        <taxon>Christensenellales</taxon>
        <taxon>Christensenellaceae</taxon>
        <taxon>Christensenella</taxon>
    </lineage>
</organism>
<keyword evidence="1" id="KW-0812">Transmembrane</keyword>
<keyword evidence="1" id="KW-0472">Membrane</keyword>
<dbReference type="RefSeq" id="WP_353423194.1">
    <property type="nucleotide sequence ID" value="NZ_CP117826.1"/>
</dbReference>
<gene>
    <name evidence="2" type="ORF">PUP29_09950</name>
</gene>
<proteinExistence type="predicted"/>
<evidence type="ECO:0000313" key="2">
    <source>
        <dbReference type="EMBL" id="XCC61848.1"/>
    </source>
</evidence>
<protein>
    <submittedName>
        <fullName evidence="2">Uncharacterized protein</fullName>
    </submittedName>
</protein>
<feature type="transmembrane region" description="Helical" evidence="1">
    <location>
        <begin position="34"/>
        <end position="67"/>
    </location>
</feature>
<accession>A0AAU8A741</accession>
<keyword evidence="1" id="KW-1133">Transmembrane helix</keyword>
<sequence length="85" mass="9471">MTMVGSMVLFLTIFVAVIAAMCVAEGFITRKFGLWGLVIPIVSCALAFLNIVFLIGAAIQFITSIVIYRKKRKQDEIDKMNIQDL</sequence>
<dbReference type="AlphaFoldDB" id="A0AAU8A741"/>
<reference evidence="2" key="1">
    <citation type="submission" date="2023-02" db="EMBL/GenBank/DDBJ databases">
        <title>Gut commensal Christensenella minuta modulates host metabolism via a new class of secondary bile acids.</title>
        <authorList>
            <person name="Liu C."/>
        </authorList>
    </citation>
    <scope>NUCLEOTIDE SEQUENCE</scope>
    <source>
        <strain evidence="2">CA70</strain>
    </source>
</reference>